<name>A0A0F8ZAR5_9ZZZZ</name>
<dbReference type="InterPro" id="IPR050194">
    <property type="entry name" value="Glycosyltransferase_grp1"/>
</dbReference>
<accession>A0A0F8ZAR5</accession>
<feature type="domain" description="Glycosyl transferase family 1" evidence="1">
    <location>
        <begin position="195"/>
        <end position="346"/>
    </location>
</feature>
<evidence type="ECO:0000259" key="2">
    <source>
        <dbReference type="Pfam" id="PF13439"/>
    </source>
</evidence>
<evidence type="ECO:0000259" key="1">
    <source>
        <dbReference type="Pfam" id="PF00534"/>
    </source>
</evidence>
<dbReference type="AlphaFoldDB" id="A0A0F8ZAR5"/>
<proteinExistence type="predicted"/>
<protein>
    <recommendedName>
        <fullName evidence="4">Glycosyltransferase subfamily 4-like N-terminal domain-containing protein</fullName>
    </recommendedName>
</protein>
<evidence type="ECO:0000313" key="3">
    <source>
        <dbReference type="EMBL" id="KKK90877.1"/>
    </source>
</evidence>
<gene>
    <name evidence="3" type="ORF">LCGC14_2718590</name>
</gene>
<evidence type="ECO:0008006" key="4">
    <source>
        <dbReference type="Google" id="ProtNLM"/>
    </source>
</evidence>
<feature type="domain" description="Glycosyltransferase subfamily 4-like N-terminal" evidence="2">
    <location>
        <begin position="34"/>
        <end position="186"/>
    </location>
</feature>
<dbReference type="PANTHER" id="PTHR45947">
    <property type="entry name" value="SULFOQUINOVOSYL TRANSFERASE SQD2"/>
    <property type="match status" value="1"/>
</dbReference>
<dbReference type="InterPro" id="IPR028098">
    <property type="entry name" value="Glyco_trans_4-like_N"/>
</dbReference>
<sequence>MNYFNKKKIKKNKKGKYRVLYFTPIFTYSDITIENYMTNEVNAVVRNYKNIEFLVYATSSIKQNEVIRYHDRILQVNRISYKSLIFIKDMIKIFTRFKPHIIHSHYVVPSILINIFAKIFRVPTILHGRGQDVNYWPYYSVKSKILLLLAGKLNSMILTVCKSMKNDCLRFKISKNKVKVIYNGIDFIKFNPKDKSFFSNQRPLELLHVGAFVVRKGQHLIIEACKILKENNIKFCLTLIGDGIQRQTLVDLINKYELEDYVRLLGVIEHKNLPNYMEKADVLVFPSITEGLPNAVLEAMSMKLAVIMTRVDGNIELVQNIGSVLVDINNPQQLYEAILYYYHNPREIEIGGEINRNFVVNTFSWEKHAKELYNVYNLLAKKRKTINER</sequence>
<dbReference type="SUPFAM" id="SSF53756">
    <property type="entry name" value="UDP-Glycosyltransferase/glycogen phosphorylase"/>
    <property type="match status" value="1"/>
</dbReference>
<dbReference type="Gene3D" id="3.40.50.2000">
    <property type="entry name" value="Glycogen Phosphorylase B"/>
    <property type="match status" value="2"/>
</dbReference>
<dbReference type="EMBL" id="LAZR01048901">
    <property type="protein sequence ID" value="KKK90877.1"/>
    <property type="molecule type" value="Genomic_DNA"/>
</dbReference>
<organism evidence="3">
    <name type="scientific">marine sediment metagenome</name>
    <dbReference type="NCBI Taxonomy" id="412755"/>
    <lineage>
        <taxon>unclassified sequences</taxon>
        <taxon>metagenomes</taxon>
        <taxon>ecological metagenomes</taxon>
    </lineage>
</organism>
<comment type="caution">
    <text evidence="3">The sequence shown here is derived from an EMBL/GenBank/DDBJ whole genome shotgun (WGS) entry which is preliminary data.</text>
</comment>
<dbReference type="GO" id="GO:0016757">
    <property type="term" value="F:glycosyltransferase activity"/>
    <property type="evidence" value="ECO:0007669"/>
    <property type="project" value="InterPro"/>
</dbReference>
<dbReference type="Pfam" id="PF00534">
    <property type="entry name" value="Glycos_transf_1"/>
    <property type="match status" value="1"/>
</dbReference>
<reference evidence="3" key="1">
    <citation type="journal article" date="2015" name="Nature">
        <title>Complex archaea that bridge the gap between prokaryotes and eukaryotes.</title>
        <authorList>
            <person name="Spang A."/>
            <person name="Saw J.H."/>
            <person name="Jorgensen S.L."/>
            <person name="Zaremba-Niedzwiedzka K."/>
            <person name="Martijn J."/>
            <person name="Lind A.E."/>
            <person name="van Eijk R."/>
            <person name="Schleper C."/>
            <person name="Guy L."/>
            <person name="Ettema T.J."/>
        </authorList>
    </citation>
    <scope>NUCLEOTIDE SEQUENCE</scope>
</reference>
<dbReference type="CDD" id="cd03801">
    <property type="entry name" value="GT4_PimA-like"/>
    <property type="match status" value="1"/>
</dbReference>
<dbReference type="PANTHER" id="PTHR45947:SF3">
    <property type="entry name" value="SULFOQUINOVOSYL TRANSFERASE SQD2"/>
    <property type="match status" value="1"/>
</dbReference>
<dbReference type="Pfam" id="PF13439">
    <property type="entry name" value="Glyco_transf_4"/>
    <property type="match status" value="1"/>
</dbReference>
<dbReference type="InterPro" id="IPR001296">
    <property type="entry name" value="Glyco_trans_1"/>
</dbReference>